<reference evidence="1" key="1">
    <citation type="submission" date="2014-09" db="EMBL/GenBank/DDBJ databases">
        <authorList>
            <person name="Magalhaes I.L.F."/>
            <person name="Oliveira U."/>
            <person name="Santos F.R."/>
            <person name="Vidigal T.H.D.A."/>
            <person name="Brescovit A.D."/>
            <person name="Santos A.J."/>
        </authorList>
    </citation>
    <scope>NUCLEOTIDE SEQUENCE</scope>
    <source>
        <tissue evidence="1">Shoot tissue taken approximately 20 cm above the soil surface</tissue>
    </source>
</reference>
<organism evidence="1">
    <name type="scientific">Arundo donax</name>
    <name type="common">Giant reed</name>
    <name type="synonym">Donax arundinaceus</name>
    <dbReference type="NCBI Taxonomy" id="35708"/>
    <lineage>
        <taxon>Eukaryota</taxon>
        <taxon>Viridiplantae</taxon>
        <taxon>Streptophyta</taxon>
        <taxon>Embryophyta</taxon>
        <taxon>Tracheophyta</taxon>
        <taxon>Spermatophyta</taxon>
        <taxon>Magnoliopsida</taxon>
        <taxon>Liliopsida</taxon>
        <taxon>Poales</taxon>
        <taxon>Poaceae</taxon>
        <taxon>PACMAD clade</taxon>
        <taxon>Arundinoideae</taxon>
        <taxon>Arundineae</taxon>
        <taxon>Arundo</taxon>
    </lineage>
</organism>
<dbReference type="AlphaFoldDB" id="A0A0A9A0F3"/>
<sequence length="48" mass="6053">MFIVKQTNWKVSILLSEFRLLEFDTTTNRRQQIFFWTRLHELMYDRLS</sequence>
<dbReference type="EMBL" id="GBRH01257373">
    <property type="protein sequence ID" value="JAD40522.1"/>
    <property type="molecule type" value="Transcribed_RNA"/>
</dbReference>
<proteinExistence type="predicted"/>
<evidence type="ECO:0000313" key="1">
    <source>
        <dbReference type="EMBL" id="JAD40522.1"/>
    </source>
</evidence>
<protein>
    <submittedName>
        <fullName evidence="1">Uncharacterized protein</fullName>
    </submittedName>
</protein>
<accession>A0A0A9A0F3</accession>
<reference evidence="1" key="2">
    <citation type="journal article" date="2015" name="Data Brief">
        <title>Shoot transcriptome of the giant reed, Arundo donax.</title>
        <authorList>
            <person name="Barrero R.A."/>
            <person name="Guerrero F.D."/>
            <person name="Moolhuijzen P."/>
            <person name="Goolsby J.A."/>
            <person name="Tidwell J."/>
            <person name="Bellgard S.E."/>
            <person name="Bellgard M.I."/>
        </authorList>
    </citation>
    <scope>NUCLEOTIDE SEQUENCE</scope>
    <source>
        <tissue evidence="1">Shoot tissue taken approximately 20 cm above the soil surface</tissue>
    </source>
</reference>
<name>A0A0A9A0F3_ARUDO</name>